<name>A0A1H1XR35_9ACTN</name>
<sequence>MAEQFAVNGVTARTLEILRGFTDARAVDGSIVSKDGPFTYIARTVSDQAATTSVGWLHLRFFNRVLSLWHDNHGLAASVRQAASRDGYVDAIGAVDRWLDDPHPPKDFDGRPALLRALDPSGEKGRDEWRLLLAGSPRISQVPREYLLADPAELPKYPGEFKDYSEDPDTYHRAAQVLLDAARAADEDFDACAEARLAVALDLVRRRRFAKVRMLEVGWPELVERVRTPGGRRRLRQLEARVLGDTDTEALPEAWQSAESDERLSEFLRIGPYFRTIFDDQFARVVGVVEGSASLAASMVTWEPYADIELHLEPPDQTRAVKSPNQTTAARRPKLLRWRGIARLAIGPDHHRWPVEIDVEKFRRLAASLLNAYASAYTIAARPSTTTRDVAPAPSAAATVEQIGELLWHQTFGAQAEATSKFLTVMNAGKRVRLTISSGMADLTGLPWECLQIPDLRIVAGLTVKLSVVRRVGDAIAGDRSIGTTLRVLAVHSEPRGLAQLPGARQELRLLRASFAEAEQQGWASLTTIEDATERDLRESLRRVRPHVLHYTGHSGIINDTATLILQDHHGAPALLTAEQLAVQLWDSGVVLAVLNGCDTGVDPGVPGQAAFGVCQNIVRQGVPAVVATIRPVLDNAGLRFAQEFYQALMDGYPLEASVTEARKGIFMQGWDWSAWALFAADPSALEPVRLRRPGGLIV</sequence>
<gene>
    <name evidence="2" type="ORF">SAMN04489716_2552</name>
</gene>
<proteinExistence type="predicted"/>
<evidence type="ECO:0000259" key="1">
    <source>
        <dbReference type="Pfam" id="PF12770"/>
    </source>
</evidence>
<reference evidence="2 3" key="1">
    <citation type="submission" date="2016-10" db="EMBL/GenBank/DDBJ databases">
        <authorList>
            <person name="de Groot N.N."/>
        </authorList>
    </citation>
    <scope>NUCLEOTIDE SEQUENCE [LARGE SCALE GENOMIC DNA]</scope>
    <source>
        <strain evidence="2 3">DSM 43941</strain>
    </source>
</reference>
<dbReference type="Pfam" id="PF12770">
    <property type="entry name" value="CHAT"/>
    <property type="match status" value="1"/>
</dbReference>
<dbReference type="InterPro" id="IPR024983">
    <property type="entry name" value="CHAT_dom"/>
</dbReference>
<feature type="domain" description="CHAT" evidence="1">
    <location>
        <begin position="427"/>
        <end position="679"/>
    </location>
</feature>
<dbReference type="RefSeq" id="WP_157751516.1">
    <property type="nucleotide sequence ID" value="NZ_BOMJ01000075.1"/>
</dbReference>
<organism evidence="2 3">
    <name type="scientific">Actinoplanes derwentensis</name>
    <dbReference type="NCBI Taxonomy" id="113562"/>
    <lineage>
        <taxon>Bacteria</taxon>
        <taxon>Bacillati</taxon>
        <taxon>Actinomycetota</taxon>
        <taxon>Actinomycetes</taxon>
        <taxon>Micromonosporales</taxon>
        <taxon>Micromonosporaceae</taxon>
        <taxon>Actinoplanes</taxon>
    </lineage>
</organism>
<dbReference type="OrthoDB" id="8253226at2"/>
<protein>
    <submittedName>
        <fullName evidence="2">CHAT domain-containing protein</fullName>
    </submittedName>
</protein>
<dbReference type="Proteomes" id="UP000198688">
    <property type="component" value="Chromosome I"/>
</dbReference>
<accession>A0A1H1XR35</accession>
<dbReference type="AlphaFoldDB" id="A0A1H1XR35"/>
<dbReference type="STRING" id="113562.SAMN04489716_2552"/>
<evidence type="ECO:0000313" key="2">
    <source>
        <dbReference type="EMBL" id="SDT11511.1"/>
    </source>
</evidence>
<keyword evidence="3" id="KW-1185">Reference proteome</keyword>
<evidence type="ECO:0000313" key="3">
    <source>
        <dbReference type="Proteomes" id="UP000198688"/>
    </source>
</evidence>
<dbReference type="EMBL" id="LT629758">
    <property type="protein sequence ID" value="SDT11511.1"/>
    <property type="molecule type" value="Genomic_DNA"/>
</dbReference>